<dbReference type="AGR" id="Xenbase:XB-GENE-29080227"/>
<feature type="domain" description="C2H2-type" evidence="14">
    <location>
        <begin position="539"/>
        <end position="561"/>
    </location>
</feature>
<dbReference type="FunFam" id="3.30.160.60:FF:000100">
    <property type="entry name" value="Zinc finger 45-like"/>
    <property type="match status" value="2"/>
</dbReference>
<dbReference type="InterPro" id="IPR013087">
    <property type="entry name" value="Znf_C2H2_type"/>
</dbReference>
<feature type="domain" description="C2H2-type" evidence="14">
    <location>
        <begin position="679"/>
        <end position="706"/>
    </location>
</feature>
<dbReference type="Pfam" id="PF00096">
    <property type="entry name" value="zf-C2H2"/>
    <property type="match status" value="7"/>
</dbReference>
<evidence type="ECO:0000256" key="5">
    <source>
        <dbReference type="ARBA" id="ARBA00022737"/>
    </source>
</evidence>
<dbReference type="FunFam" id="3.30.160.60:FF:000566">
    <property type="entry name" value="zinc finger protein 133 isoform X2"/>
    <property type="match status" value="2"/>
</dbReference>
<dbReference type="PANTHER" id="PTHR23226">
    <property type="entry name" value="ZINC FINGER AND SCAN DOMAIN-CONTAINING"/>
    <property type="match status" value="1"/>
</dbReference>
<dbReference type="RefSeq" id="XP_031750905.1">
    <property type="nucleotide sequence ID" value="XM_031895045.1"/>
</dbReference>
<dbReference type="GO" id="GO:0000978">
    <property type="term" value="F:RNA polymerase II cis-regulatory region sequence-specific DNA binding"/>
    <property type="evidence" value="ECO:0000318"/>
    <property type="project" value="GO_Central"/>
</dbReference>
<dbReference type="GeneID" id="100490559"/>
<dbReference type="PROSITE" id="PS00028">
    <property type="entry name" value="ZINC_FINGER_C2H2_1"/>
    <property type="match status" value="8"/>
</dbReference>
<evidence type="ECO:0000313" key="17">
    <source>
        <dbReference type="Xenbase" id="XB-GENE-29080227"/>
    </source>
</evidence>
<evidence type="ECO:0000256" key="7">
    <source>
        <dbReference type="ARBA" id="ARBA00022833"/>
    </source>
</evidence>
<keyword evidence="7" id="KW-0862">Zinc</keyword>
<dbReference type="AlphaFoldDB" id="A0A8J1J1L7"/>
<comment type="function">
    <text evidence="1">May be involved in transcriptional regulation.</text>
</comment>
<reference evidence="16" key="1">
    <citation type="submission" date="2025-08" db="UniProtKB">
        <authorList>
            <consortium name="RefSeq"/>
        </authorList>
    </citation>
    <scope>IDENTIFICATION</scope>
    <source>
        <strain evidence="16">Nigerian</strain>
        <tissue evidence="16">Liver and blood</tissue>
    </source>
</reference>
<keyword evidence="10" id="KW-0804">Transcription</keyword>
<dbReference type="GO" id="GO:0045892">
    <property type="term" value="P:negative regulation of DNA-templated transcription"/>
    <property type="evidence" value="ECO:0007669"/>
    <property type="project" value="UniProtKB-ARBA"/>
</dbReference>
<dbReference type="GO" id="GO:0008270">
    <property type="term" value="F:zinc ion binding"/>
    <property type="evidence" value="ECO:0007669"/>
    <property type="project" value="UniProtKB-KW"/>
</dbReference>
<feature type="domain" description="C2H2-type" evidence="14">
    <location>
        <begin position="651"/>
        <end position="678"/>
    </location>
</feature>
<evidence type="ECO:0000256" key="12">
    <source>
        <dbReference type="PROSITE-ProRule" id="PRU00042"/>
    </source>
</evidence>
<keyword evidence="9" id="KW-0238">DNA-binding</keyword>
<dbReference type="GO" id="GO:0001228">
    <property type="term" value="F:DNA-binding transcription activator activity, RNA polymerase II-specific"/>
    <property type="evidence" value="ECO:0000318"/>
    <property type="project" value="GO_Central"/>
</dbReference>
<feature type="region of interest" description="Disordered" evidence="13">
    <location>
        <begin position="262"/>
        <end position="284"/>
    </location>
</feature>
<keyword evidence="4" id="KW-0479">Metal-binding</keyword>
<feature type="region of interest" description="Disordered" evidence="13">
    <location>
        <begin position="204"/>
        <end position="225"/>
    </location>
</feature>
<evidence type="ECO:0000256" key="2">
    <source>
        <dbReference type="ARBA" id="ARBA00004123"/>
    </source>
</evidence>
<dbReference type="Xenbase" id="XB-GENE-29080227">
    <property type="gene designation" value="LOC100490559"/>
</dbReference>
<evidence type="ECO:0000259" key="14">
    <source>
        <dbReference type="PROSITE" id="PS50157"/>
    </source>
</evidence>
<keyword evidence="8" id="KW-0805">Transcription regulation</keyword>
<dbReference type="OrthoDB" id="8117402at2759"/>
<feature type="domain" description="C2H2-type" evidence="14">
    <location>
        <begin position="707"/>
        <end position="734"/>
    </location>
</feature>
<evidence type="ECO:0000256" key="10">
    <source>
        <dbReference type="ARBA" id="ARBA00023163"/>
    </source>
</evidence>
<evidence type="ECO:0000256" key="8">
    <source>
        <dbReference type="ARBA" id="ARBA00023015"/>
    </source>
</evidence>
<evidence type="ECO:0000313" key="16">
    <source>
        <dbReference type="RefSeq" id="XP_031750905.1"/>
    </source>
</evidence>
<feature type="domain" description="C2H2-type" evidence="14">
    <location>
        <begin position="595"/>
        <end position="622"/>
    </location>
</feature>
<feature type="compositionally biased region" description="Basic residues" evidence="13">
    <location>
        <begin position="26"/>
        <end position="44"/>
    </location>
</feature>
<keyword evidence="6 12" id="KW-0863">Zinc-finger</keyword>
<evidence type="ECO:0000256" key="1">
    <source>
        <dbReference type="ARBA" id="ARBA00003767"/>
    </source>
</evidence>
<dbReference type="FunFam" id="3.30.160.60:FF:000478">
    <property type="entry name" value="Zinc finger protein 133"/>
    <property type="match status" value="1"/>
</dbReference>
<accession>A0A8J1J1L7</accession>
<evidence type="ECO:0000256" key="13">
    <source>
        <dbReference type="SAM" id="MobiDB-lite"/>
    </source>
</evidence>
<evidence type="ECO:0000256" key="6">
    <source>
        <dbReference type="ARBA" id="ARBA00022771"/>
    </source>
</evidence>
<feature type="domain" description="C2H2-type" evidence="14">
    <location>
        <begin position="567"/>
        <end position="594"/>
    </location>
</feature>
<name>A0A8J1J1L7_XENTR</name>
<dbReference type="InterPro" id="IPR036236">
    <property type="entry name" value="Znf_C2H2_sf"/>
</dbReference>
<dbReference type="SMART" id="SM00355">
    <property type="entry name" value="ZnF_C2H2"/>
    <property type="match status" value="8"/>
</dbReference>
<dbReference type="PROSITE" id="PS50157">
    <property type="entry name" value="ZINC_FINGER_C2H2_2"/>
    <property type="match status" value="8"/>
</dbReference>
<gene>
    <name evidence="16 17" type="primary">LOC100490559</name>
</gene>
<evidence type="ECO:0000256" key="4">
    <source>
        <dbReference type="ARBA" id="ARBA00022723"/>
    </source>
</evidence>
<dbReference type="KEGG" id="xtr:100490559"/>
<feature type="region of interest" description="Disordered" evidence="13">
    <location>
        <begin position="399"/>
        <end position="439"/>
    </location>
</feature>
<protein>
    <submittedName>
        <fullName evidence="16">Oocyte zinc finger protein XlCOF29-like isoform X1</fullName>
    </submittedName>
</protein>
<dbReference type="Proteomes" id="UP000008143">
    <property type="component" value="Chromosome 1"/>
</dbReference>
<sequence length="764" mass="84382">MRLGFSVRTGGCRELRAADWSHRCRPHRARKGGAHPAGRMKRSKKGSDTGMGGKQQIPLSERILNVTLEIVYVLTGEDYVVSKRTSAGILQSCGDCMMGGFCQRHVPTVSHSSRSALQRENARKVLELISNIFHMLTEEVAIRHEEAGSYFSSEEWDYLKGNHVFYTEVIKENPQQQLRSQDDGKEEASSIRSYMEAKVISNNKAPKRCSPCPREEGNPMDNSAAPISNYPTASWEGERSESSIDPLTGRTLGTMHIWGHSQSSLNDTSMGNKETCPSWEGGGRAKSPIGPHTDPIQGTSSPVLGSKLRNRFVKEESASWDKEGCSSYSALPEPVSEPGTPTLHMSLCAASSGIKEEYSPWEEGESVDYSCTLTPEAVQTAHTPAPGGPTFHYSRSSGIKEETASRQAGESSEFGINPPKELIRVPDPPTPTIRPTNQSPTIYKSHVIKVESASWGERPLDYNSSTDPIEAADTSAHITRYPLNNRLSDMEFSDCAAELTRVQLSAPAVAAMYSYAEQPYPSHAGPARHRRTPKGKKLFTCLECGKCFTRNTTLLSHQRSHREGMRLTCAECGLCFPRYSSLVSHQQIHTGGKAFACSECGLCFARYSSLLNHQKVHPGEKPFACSECGKGFSRNSNLVRHKRMHTGEKPYSCPECGKCFTRNAALIKHLTAHALGKLFACSQCGLCFTRSATLLSHQKSHAGGQPYPCPQCHKVFTNVTDLERHQEIHSGEKIFSCFECGQHFTHHLDFTEHLQSHTGDDAFY</sequence>
<dbReference type="FunFam" id="3.30.160.60:FF:001119">
    <property type="entry name" value="zinc finger protein 408"/>
    <property type="match status" value="1"/>
</dbReference>
<dbReference type="SUPFAM" id="SSF57667">
    <property type="entry name" value="beta-beta-alpha zinc fingers"/>
    <property type="match status" value="5"/>
</dbReference>
<comment type="similarity">
    <text evidence="3">Belongs to the krueppel C2H2-type zinc-finger protein family.</text>
</comment>
<evidence type="ECO:0000313" key="15">
    <source>
        <dbReference type="Proteomes" id="UP000008143"/>
    </source>
</evidence>
<feature type="compositionally biased region" description="Polar residues" evidence="13">
    <location>
        <begin position="262"/>
        <end position="272"/>
    </location>
</feature>
<feature type="domain" description="C2H2-type" evidence="14">
    <location>
        <begin position="623"/>
        <end position="650"/>
    </location>
</feature>
<proteinExistence type="inferred from homology"/>
<keyword evidence="11" id="KW-0539">Nucleus</keyword>
<feature type="domain" description="C2H2-type" evidence="14">
    <location>
        <begin position="735"/>
        <end position="762"/>
    </location>
</feature>
<dbReference type="GO" id="GO:0006357">
    <property type="term" value="P:regulation of transcription by RNA polymerase II"/>
    <property type="evidence" value="ECO:0000318"/>
    <property type="project" value="GO_Central"/>
</dbReference>
<evidence type="ECO:0000256" key="9">
    <source>
        <dbReference type="ARBA" id="ARBA00023125"/>
    </source>
</evidence>
<dbReference type="Gene3D" id="3.30.160.60">
    <property type="entry name" value="Classic Zinc Finger"/>
    <property type="match status" value="8"/>
</dbReference>
<dbReference type="FunFam" id="3.30.160.60:FF:000755">
    <property type="entry name" value="zinc finger protein 174"/>
    <property type="match status" value="1"/>
</dbReference>
<evidence type="ECO:0000256" key="3">
    <source>
        <dbReference type="ARBA" id="ARBA00006991"/>
    </source>
</evidence>
<organism evidence="15 16">
    <name type="scientific">Xenopus tropicalis</name>
    <name type="common">Western clawed frog</name>
    <name type="synonym">Silurana tropicalis</name>
    <dbReference type="NCBI Taxonomy" id="8364"/>
    <lineage>
        <taxon>Eukaryota</taxon>
        <taxon>Metazoa</taxon>
        <taxon>Chordata</taxon>
        <taxon>Craniata</taxon>
        <taxon>Vertebrata</taxon>
        <taxon>Euteleostomi</taxon>
        <taxon>Amphibia</taxon>
        <taxon>Batrachia</taxon>
        <taxon>Anura</taxon>
        <taxon>Pipoidea</taxon>
        <taxon>Pipidae</taxon>
        <taxon>Xenopodinae</taxon>
        <taxon>Xenopus</taxon>
        <taxon>Silurana</taxon>
    </lineage>
</organism>
<dbReference type="GO" id="GO:0005634">
    <property type="term" value="C:nucleus"/>
    <property type="evidence" value="ECO:0000318"/>
    <property type="project" value="GO_Central"/>
</dbReference>
<evidence type="ECO:0000256" key="11">
    <source>
        <dbReference type="ARBA" id="ARBA00023242"/>
    </source>
</evidence>
<dbReference type="PANTHER" id="PTHR23226:SF416">
    <property type="entry name" value="FI01424P"/>
    <property type="match status" value="1"/>
</dbReference>
<comment type="subcellular location">
    <subcellularLocation>
        <location evidence="2">Nucleus</location>
    </subcellularLocation>
</comment>
<feature type="region of interest" description="Disordered" evidence="13">
    <location>
        <begin position="26"/>
        <end position="55"/>
    </location>
</feature>
<keyword evidence="15" id="KW-1185">Reference proteome</keyword>
<keyword evidence="5" id="KW-0677">Repeat</keyword>